<sequence length="59" mass="6216">MKALNAIADRMVGLFVPKATATAAGCAKYQCWGCDLYRCGFDWATGTCGCEPWGGDGCC</sequence>
<dbReference type="AlphaFoldDB" id="A0A9W6W9V0"/>
<accession>A0A9W6W9V0</accession>
<dbReference type="RefSeq" id="WP_285663525.1">
    <property type="nucleotide sequence ID" value="NZ_BSTX01000002.1"/>
</dbReference>
<evidence type="ECO:0000313" key="2">
    <source>
        <dbReference type="Proteomes" id="UP001165079"/>
    </source>
</evidence>
<proteinExistence type="predicted"/>
<dbReference type="Proteomes" id="UP001165079">
    <property type="component" value="Unassembled WGS sequence"/>
</dbReference>
<evidence type="ECO:0000313" key="1">
    <source>
        <dbReference type="EMBL" id="GLZ78368.1"/>
    </source>
</evidence>
<keyword evidence="2" id="KW-1185">Reference proteome</keyword>
<comment type="caution">
    <text evidence="1">The sequence shown here is derived from an EMBL/GenBank/DDBJ whole genome shotgun (WGS) entry which is preliminary data.</text>
</comment>
<organism evidence="1 2">
    <name type="scientific">Actinorhabdospora filicis</name>
    <dbReference type="NCBI Taxonomy" id="1785913"/>
    <lineage>
        <taxon>Bacteria</taxon>
        <taxon>Bacillati</taxon>
        <taxon>Actinomycetota</taxon>
        <taxon>Actinomycetes</taxon>
        <taxon>Micromonosporales</taxon>
        <taxon>Micromonosporaceae</taxon>
        <taxon>Actinorhabdospora</taxon>
    </lineage>
</organism>
<gene>
    <name evidence="1" type="ORF">Afil01_31750</name>
</gene>
<reference evidence="1" key="1">
    <citation type="submission" date="2023-03" db="EMBL/GenBank/DDBJ databases">
        <title>Actinorhabdospora filicis NBRC 111898.</title>
        <authorList>
            <person name="Ichikawa N."/>
            <person name="Sato H."/>
            <person name="Tonouchi N."/>
        </authorList>
    </citation>
    <scope>NUCLEOTIDE SEQUENCE</scope>
    <source>
        <strain evidence="1">NBRC 111898</strain>
    </source>
</reference>
<dbReference type="EMBL" id="BSTX01000002">
    <property type="protein sequence ID" value="GLZ78368.1"/>
    <property type="molecule type" value="Genomic_DNA"/>
</dbReference>
<name>A0A9W6W9V0_9ACTN</name>
<protein>
    <submittedName>
        <fullName evidence="1">Uncharacterized protein</fullName>
    </submittedName>
</protein>